<evidence type="ECO:0000313" key="1">
    <source>
        <dbReference type="EMBL" id="TGL42241.1"/>
    </source>
</evidence>
<keyword evidence="2" id="KW-1185">Reference proteome</keyword>
<comment type="caution">
    <text evidence="1">The sequence shown here is derived from an EMBL/GenBank/DDBJ whole genome shotgun (WGS) entry which is preliminary data.</text>
</comment>
<gene>
    <name evidence="1" type="ORF">EHQ53_08620</name>
</gene>
<name>A0ABY2MGZ1_9LEPT</name>
<proteinExistence type="predicted"/>
<accession>A0ABY2MGZ1</accession>
<dbReference type="EMBL" id="RQGC01000004">
    <property type="protein sequence ID" value="TGL42241.1"/>
    <property type="molecule type" value="Genomic_DNA"/>
</dbReference>
<evidence type="ECO:0000313" key="2">
    <source>
        <dbReference type="Proteomes" id="UP000297273"/>
    </source>
</evidence>
<dbReference type="Proteomes" id="UP000297273">
    <property type="component" value="Unassembled WGS sequence"/>
</dbReference>
<reference evidence="2" key="1">
    <citation type="journal article" date="2019" name="PLoS Negl. Trop. Dis.">
        <title>Revisiting the worldwide diversity of Leptospira species in the environment.</title>
        <authorList>
            <person name="Vincent A.T."/>
            <person name="Schiettekatte O."/>
            <person name="Bourhy P."/>
            <person name="Veyrier F.J."/>
            <person name="Picardeau M."/>
        </authorList>
    </citation>
    <scope>NUCLEOTIDE SEQUENCE [LARGE SCALE GENOMIC DNA]</scope>
    <source>
        <strain evidence="2">201702690</strain>
    </source>
</reference>
<protein>
    <submittedName>
        <fullName evidence="1">Uncharacterized protein</fullName>
    </submittedName>
</protein>
<sequence length="214" mass="24979">MQQTSFGNLYMKKVILLSIIFILQKCIAVTSLEVGDLNRLNIKNFDPVSKRTILLESDWDYTNNGQRLSEDGIAEYKEKGTASLKTELNKYNLFNVVTEGNEFNYKLKTKYMVARHSSFAWDFFSAITLLIVPTSTRSIYKMFVELSDANGTRIAKFTYYGNQELFFELFLILVAPFNWFLSDENNVYKLFARSAIYEVYDKVRQYENQNKSKP</sequence>
<organism evidence="1 2">
    <name type="scientific">Leptospira langatensis</name>
    <dbReference type="NCBI Taxonomy" id="2484983"/>
    <lineage>
        <taxon>Bacteria</taxon>
        <taxon>Pseudomonadati</taxon>
        <taxon>Spirochaetota</taxon>
        <taxon>Spirochaetia</taxon>
        <taxon>Leptospirales</taxon>
        <taxon>Leptospiraceae</taxon>
        <taxon>Leptospira</taxon>
    </lineage>
</organism>